<dbReference type="Pfam" id="PF20628">
    <property type="entry name" value="Dyp_perox_C"/>
    <property type="match status" value="1"/>
</dbReference>
<dbReference type="PANTHER" id="PTHR30521:SF4">
    <property type="entry name" value="DEFERROCHELATASE"/>
    <property type="match status" value="1"/>
</dbReference>
<dbReference type="InterPro" id="IPR011008">
    <property type="entry name" value="Dimeric_a/b-barrel"/>
</dbReference>
<dbReference type="PANTHER" id="PTHR30521">
    <property type="entry name" value="DEFERROCHELATASE/PEROXIDASE"/>
    <property type="match status" value="1"/>
</dbReference>
<feature type="domain" description="Dyp-type peroxidase C-terminal" evidence="10">
    <location>
        <begin position="221"/>
        <end position="406"/>
    </location>
</feature>
<reference evidence="12 14" key="2">
    <citation type="submission" date="2018-12" db="EMBL/GenBank/DDBJ databases">
        <authorList>
            <consortium name="Pathogen Informatics"/>
        </authorList>
    </citation>
    <scope>NUCLEOTIDE SEQUENCE [LARGE SCALE GENOMIC DNA]</scope>
    <source>
        <strain evidence="12 14">NCTC949</strain>
    </source>
</reference>
<sequence>MSGFDTQSQQSISRRGFLLGTAGIAGATGLSACSHGQEASVTQSLTHDVAADTLVGDSTVEFHGLHQAGIATGNQASQTMVAFNFRAGSDRKSAQRLMRLWTEDARRLCQGLNPLGSLEPEMTTHPAKLTITVGLGERFFDFAEIAHMRPSWLKDMPVFENDQLDDAYGQADLVLQIASNDPVTTAWAVRHMTRAGSSIVTTRWFQTGFLNAQGVLEKGATPRNLFGQKDGTINPRTDEDFYKQVWISSEDAELPWLVGGTSLVVRRIAMNLDKWEMLDRTSREVVIGRTLDSGAPLSGTDEFDEADFEARDSFGLPVIDARSHMALAAPPSDAPEQRILRRAYNYNEAPIAGSDQLSNAGLVFGAYQKNPLLQFLPIQQRLSASDRLNEWITHIGSAVFVIPPGVDENHYWAQEILES</sequence>
<comment type="similarity">
    <text evidence="8">Belongs to the DyP-type peroxidase family.</text>
</comment>
<dbReference type="EMBL" id="CP011312">
    <property type="protein sequence ID" value="AKE41357.1"/>
    <property type="molecule type" value="Genomic_DNA"/>
</dbReference>
<dbReference type="InterPro" id="IPR006311">
    <property type="entry name" value="TAT_signal"/>
</dbReference>
<dbReference type="HOGENOM" id="CLU_039488_1_2_11"/>
<dbReference type="InterPro" id="IPR048328">
    <property type="entry name" value="Dyp_perox_C"/>
</dbReference>
<proteinExistence type="inferred from homology"/>
<dbReference type="Proteomes" id="UP000271380">
    <property type="component" value="Chromosome"/>
</dbReference>
<evidence type="ECO:0000256" key="7">
    <source>
        <dbReference type="ARBA" id="ARBA00023004"/>
    </source>
</evidence>
<evidence type="ECO:0000256" key="5">
    <source>
        <dbReference type="ARBA" id="ARBA00022729"/>
    </source>
</evidence>
<accession>A0A0F6QZV7</accession>
<dbReference type="KEGG" id="cku:UL82_05910"/>
<dbReference type="STRING" id="35755.UL82_05910"/>
<dbReference type="GO" id="GO:0004601">
    <property type="term" value="F:peroxidase activity"/>
    <property type="evidence" value="ECO:0007669"/>
    <property type="project" value="UniProtKB-KW"/>
</dbReference>
<evidence type="ECO:0000256" key="1">
    <source>
        <dbReference type="ARBA" id="ARBA00001970"/>
    </source>
</evidence>
<keyword evidence="13" id="KW-1185">Reference proteome</keyword>
<evidence type="ECO:0000256" key="3">
    <source>
        <dbReference type="ARBA" id="ARBA00022617"/>
    </source>
</evidence>
<dbReference type="PROSITE" id="PS51318">
    <property type="entry name" value="TAT"/>
    <property type="match status" value="1"/>
</dbReference>
<evidence type="ECO:0000256" key="2">
    <source>
        <dbReference type="ARBA" id="ARBA00022559"/>
    </source>
</evidence>
<evidence type="ECO:0000259" key="10">
    <source>
        <dbReference type="Pfam" id="PF20628"/>
    </source>
</evidence>
<dbReference type="PROSITE" id="PS51404">
    <property type="entry name" value="DYP_PEROXIDASE"/>
    <property type="match status" value="1"/>
</dbReference>
<keyword evidence="7" id="KW-0408">Iron</keyword>
<dbReference type="NCBIfam" id="TIGR01413">
    <property type="entry name" value="Dyp_perox_fam"/>
    <property type="match status" value="1"/>
</dbReference>
<evidence type="ECO:0000256" key="4">
    <source>
        <dbReference type="ARBA" id="ARBA00022723"/>
    </source>
</evidence>
<feature type="domain" description="Dyp-type peroxidase N-terminal" evidence="9">
    <location>
        <begin position="67"/>
        <end position="209"/>
    </location>
</feature>
<dbReference type="EC" id="1.11.1.-" evidence="12"/>
<dbReference type="AlphaFoldDB" id="A0A0F6QZV7"/>
<dbReference type="GO" id="GO:0046872">
    <property type="term" value="F:metal ion binding"/>
    <property type="evidence" value="ECO:0007669"/>
    <property type="project" value="UniProtKB-KW"/>
</dbReference>
<evidence type="ECO:0000313" key="14">
    <source>
        <dbReference type="Proteomes" id="UP000271380"/>
    </source>
</evidence>
<dbReference type="GO" id="GO:0005829">
    <property type="term" value="C:cytosol"/>
    <property type="evidence" value="ECO:0007669"/>
    <property type="project" value="TreeGrafter"/>
</dbReference>
<dbReference type="EC" id="1.11.1.19" evidence="11"/>
<evidence type="ECO:0000256" key="6">
    <source>
        <dbReference type="ARBA" id="ARBA00023002"/>
    </source>
</evidence>
<dbReference type="InterPro" id="IPR006314">
    <property type="entry name" value="Dyp_peroxidase"/>
</dbReference>
<name>A0A0F6QZV7_9CORY</name>
<evidence type="ECO:0000313" key="13">
    <source>
        <dbReference type="Proteomes" id="UP000033457"/>
    </source>
</evidence>
<dbReference type="Pfam" id="PF04261">
    <property type="entry name" value="Dyp_perox_N"/>
    <property type="match status" value="1"/>
</dbReference>
<evidence type="ECO:0000313" key="12">
    <source>
        <dbReference type="EMBL" id="VEH08633.1"/>
    </source>
</evidence>
<comment type="cofactor">
    <cofactor evidence="1">
        <name>heme b</name>
        <dbReference type="ChEBI" id="CHEBI:60344"/>
    </cofactor>
</comment>
<reference evidence="11 13" key="1">
    <citation type="journal article" date="2015" name="Genome Announc.">
        <title>Complete Genome Sequence of Corynebacterium kutscheri DSM 20755, a Corynebacterial Type Strain with Remarkably Low G+C Content of Chromosomal DNA.</title>
        <authorList>
            <person name="Ruckert C."/>
            <person name="Albersmeier A."/>
            <person name="Winkler A."/>
            <person name="Tauch A."/>
        </authorList>
    </citation>
    <scope>NUCLEOTIDE SEQUENCE [LARGE SCALE GENOMIC DNA]</scope>
    <source>
        <strain evidence="11 13">DSM 20755</strain>
    </source>
</reference>
<dbReference type="GO" id="GO:0020037">
    <property type="term" value="F:heme binding"/>
    <property type="evidence" value="ECO:0007669"/>
    <property type="project" value="InterPro"/>
</dbReference>
<dbReference type="EMBL" id="LR134377">
    <property type="protein sequence ID" value="VEH08633.1"/>
    <property type="molecule type" value="Genomic_DNA"/>
</dbReference>
<gene>
    <name evidence="12" type="primary">efeN_3</name>
    <name evidence="12" type="ORF">NCTC949_01748</name>
    <name evidence="11" type="ORF">UL82_05910</name>
</gene>
<evidence type="ECO:0000256" key="8">
    <source>
        <dbReference type="ARBA" id="ARBA00025737"/>
    </source>
</evidence>
<organism evidence="11 13">
    <name type="scientific">Corynebacterium kutscheri</name>
    <dbReference type="NCBI Taxonomy" id="35755"/>
    <lineage>
        <taxon>Bacteria</taxon>
        <taxon>Bacillati</taxon>
        <taxon>Actinomycetota</taxon>
        <taxon>Actinomycetes</taxon>
        <taxon>Mycobacteriales</taxon>
        <taxon>Corynebacteriaceae</taxon>
        <taxon>Corynebacterium</taxon>
    </lineage>
</organism>
<evidence type="ECO:0000313" key="11">
    <source>
        <dbReference type="EMBL" id="AKE41357.1"/>
    </source>
</evidence>
<keyword evidence="6 11" id="KW-0560">Oxidoreductase</keyword>
<dbReference type="InterPro" id="IPR048327">
    <property type="entry name" value="Dyp_perox_N"/>
</dbReference>
<keyword evidence="2 11" id="KW-0575">Peroxidase</keyword>
<dbReference type="RefSeq" id="WP_046439604.1">
    <property type="nucleotide sequence ID" value="NZ_CP011312.1"/>
</dbReference>
<dbReference type="SUPFAM" id="SSF54909">
    <property type="entry name" value="Dimeric alpha+beta barrel"/>
    <property type="match status" value="1"/>
</dbReference>
<keyword evidence="5" id="KW-0732">Signal</keyword>
<dbReference type="Proteomes" id="UP000033457">
    <property type="component" value="Chromosome"/>
</dbReference>
<evidence type="ECO:0000259" key="9">
    <source>
        <dbReference type="Pfam" id="PF04261"/>
    </source>
</evidence>
<protein>
    <submittedName>
        <fullName evidence="11 12">Dyp-type peroxidase family</fullName>
        <ecNumber evidence="11">1.11.1.19</ecNumber>
        <ecNumber evidence="12">1.11.1.-</ecNumber>
    </submittedName>
</protein>
<keyword evidence="3" id="KW-0349">Heme</keyword>
<keyword evidence="4" id="KW-0479">Metal-binding</keyword>